<evidence type="ECO:0000313" key="3">
    <source>
        <dbReference type="EMBL" id="GEB62298.1"/>
    </source>
</evidence>
<feature type="chain" id="PRO_5021466790" evidence="2">
    <location>
        <begin position="28"/>
        <end position="76"/>
    </location>
</feature>
<dbReference type="RefSeq" id="WP_055642591.1">
    <property type="nucleotide sequence ID" value="NZ_BJMN01000088.1"/>
</dbReference>
<gene>
    <name evidence="3" type="ORF">SGA01_79030</name>
</gene>
<evidence type="ECO:0000256" key="2">
    <source>
        <dbReference type="SAM" id="SignalP"/>
    </source>
</evidence>
<evidence type="ECO:0000313" key="4">
    <source>
        <dbReference type="Proteomes" id="UP000315226"/>
    </source>
</evidence>
<evidence type="ECO:0000256" key="1">
    <source>
        <dbReference type="SAM" id="MobiDB-lite"/>
    </source>
</evidence>
<organism evidence="3 4">
    <name type="scientific">Streptomyces gardneri</name>
    <dbReference type="NCBI Taxonomy" id="66892"/>
    <lineage>
        <taxon>Bacteria</taxon>
        <taxon>Bacillati</taxon>
        <taxon>Actinomycetota</taxon>
        <taxon>Actinomycetes</taxon>
        <taxon>Kitasatosporales</taxon>
        <taxon>Streptomycetaceae</taxon>
        <taxon>Streptomyces</taxon>
    </lineage>
</organism>
<feature type="compositionally biased region" description="Low complexity" evidence="1">
    <location>
        <begin position="43"/>
        <end position="69"/>
    </location>
</feature>
<reference evidence="3 4" key="1">
    <citation type="submission" date="2019-06" db="EMBL/GenBank/DDBJ databases">
        <title>Whole genome shotgun sequence of Streptomyces gardneri NBRC 12865.</title>
        <authorList>
            <person name="Hosoyama A."/>
            <person name="Uohara A."/>
            <person name="Ohji S."/>
            <person name="Ichikawa N."/>
        </authorList>
    </citation>
    <scope>NUCLEOTIDE SEQUENCE [LARGE SCALE GENOMIC DNA]</scope>
    <source>
        <strain evidence="3 4">NBRC 12865</strain>
    </source>
</reference>
<keyword evidence="4" id="KW-1185">Reference proteome</keyword>
<dbReference type="AlphaFoldDB" id="A0A4Y3RYY2"/>
<dbReference type="EMBL" id="BJMN01000088">
    <property type="protein sequence ID" value="GEB62298.1"/>
    <property type="molecule type" value="Genomic_DNA"/>
</dbReference>
<name>A0A4Y3RYY2_9ACTN</name>
<feature type="signal peptide" evidence="2">
    <location>
        <begin position="1"/>
        <end position="27"/>
    </location>
</feature>
<accession>A0A4Y3RYY2</accession>
<proteinExistence type="predicted"/>
<sequence length="76" mass="7500">MSKNTLRLASKFVTVCALVALPTFGIAAVATQQSAPVATVAGTTTDGETATTTGGADTAAVPTPTPSTSKDTTGWD</sequence>
<comment type="caution">
    <text evidence="3">The sequence shown here is derived from an EMBL/GenBank/DDBJ whole genome shotgun (WGS) entry which is preliminary data.</text>
</comment>
<dbReference type="GeneID" id="95690773"/>
<keyword evidence="2" id="KW-0732">Signal</keyword>
<protein>
    <submittedName>
        <fullName evidence="3">Uncharacterized protein</fullName>
    </submittedName>
</protein>
<dbReference type="Proteomes" id="UP000315226">
    <property type="component" value="Unassembled WGS sequence"/>
</dbReference>
<feature type="region of interest" description="Disordered" evidence="1">
    <location>
        <begin position="43"/>
        <end position="76"/>
    </location>
</feature>
<dbReference type="OrthoDB" id="9988771at2"/>